<dbReference type="InterPro" id="IPR022761">
    <property type="entry name" value="Fumarate_lyase_N"/>
</dbReference>
<dbReference type="InterPro" id="IPR008948">
    <property type="entry name" value="L-Aspartase-like"/>
</dbReference>
<comment type="catalytic activity">
    <reaction evidence="6">
        <text>L-aspartate = fumarate + NH4(+)</text>
        <dbReference type="Rhea" id="RHEA:16601"/>
        <dbReference type="ChEBI" id="CHEBI:28938"/>
        <dbReference type="ChEBI" id="CHEBI:29806"/>
        <dbReference type="ChEBI" id="CHEBI:29991"/>
        <dbReference type="EC" id="4.3.1.1"/>
    </reaction>
</comment>
<dbReference type="PANTHER" id="PTHR42696">
    <property type="entry name" value="ASPARTATE AMMONIA-LYASE"/>
    <property type="match status" value="1"/>
</dbReference>
<dbReference type="PRINTS" id="PR00145">
    <property type="entry name" value="ARGSUCLYASE"/>
</dbReference>
<proteinExistence type="inferred from homology"/>
<keyword evidence="4 6" id="KW-0456">Lyase</keyword>
<dbReference type="GO" id="GO:0006099">
    <property type="term" value="P:tricarboxylic acid cycle"/>
    <property type="evidence" value="ECO:0007669"/>
    <property type="project" value="InterPro"/>
</dbReference>
<dbReference type="NCBIfam" id="NF008909">
    <property type="entry name" value="PRK12273.1"/>
    <property type="match status" value="1"/>
</dbReference>
<evidence type="ECO:0000313" key="9">
    <source>
        <dbReference type="EMBL" id="SKA64627.1"/>
    </source>
</evidence>
<dbReference type="InterPro" id="IPR000362">
    <property type="entry name" value="Fumarate_lyase_fam"/>
</dbReference>
<dbReference type="RefSeq" id="WP_078683685.1">
    <property type="nucleotide sequence ID" value="NZ_FUYA01000001.1"/>
</dbReference>
<evidence type="ECO:0000256" key="5">
    <source>
        <dbReference type="NCBIfam" id="TIGR00839"/>
    </source>
</evidence>
<name>A0A1T4VI65_9BACT</name>
<dbReference type="InterPro" id="IPR020557">
    <property type="entry name" value="Fumarate_lyase_CS"/>
</dbReference>
<dbReference type="Pfam" id="PF00206">
    <property type="entry name" value="Lyase_1"/>
    <property type="match status" value="1"/>
</dbReference>
<dbReference type="STRING" id="1121442.SAMN02745702_00374"/>
<protein>
    <recommendedName>
        <fullName evidence="3 5">Aspartate ammonia-lyase</fullName>
        <shortName evidence="6">Aspartase</shortName>
        <ecNumber evidence="2 5">4.3.1.1</ecNumber>
    </recommendedName>
</protein>
<comment type="similarity">
    <text evidence="1 6">Belongs to the class-II fumarase/aspartase family. Aspartase subfamily.</text>
</comment>
<dbReference type="InterPro" id="IPR004708">
    <property type="entry name" value="ApsA"/>
</dbReference>
<dbReference type="AlphaFoldDB" id="A0A1T4VI65"/>
<sequence length="465" mass="50485">MTFRTEKDSLGPRKVPADAYYGVQTVRALENFQITGIPISLFPRLVQAIACVKKAAAYANMELGLLDEERGNAIIQAAREVRSGKFNDQFPVDVIQGGAGTSVNMNANEVICNRALEIMGHEKGEYQYLHPNNHVNLSQSTNDVYPTSLKIALTWSCADLFKELDLLVESFEAKGEEFADVLKMGRTQLQDAVPMTLGQEFAAYAVTIHEDISRLHEILPFLTESNMGATAIGTGINTVEGYAEAVCRFLSAITDLEITPAVNLVEATNDTGAFVLVSGMLKRISVKLSKVCNDLRLLSSGPHTGLNEINLPAMQPGSSIMPAKVNPVIPEAVNQVCYQVIGNDLTVTMAAEGGQLELNVFEPIIAFNLFQSVDMLARASLMLRKRCVDGITANRERCAELVHRSVGAVTALSPVIGYEAAASIAKESDKTGRPVLDLVVERGLLSRDEAEKMLDPLAMTRPSAR</sequence>
<dbReference type="Gene3D" id="1.10.275.10">
    <property type="entry name" value="Fumarase/aspartase (N-terminal domain)"/>
    <property type="match status" value="1"/>
</dbReference>
<evidence type="ECO:0000259" key="8">
    <source>
        <dbReference type="Pfam" id="PF10415"/>
    </source>
</evidence>
<dbReference type="InterPro" id="IPR018951">
    <property type="entry name" value="Fumarase_C_C"/>
</dbReference>
<evidence type="ECO:0000313" key="10">
    <source>
        <dbReference type="Proteomes" id="UP000189733"/>
    </source>
</evidence>
<feature type="domain" description="Fumarate lyase N-terminal" evidence="7">
    <location>
        <begin position="12"/>
        <end position="342"/>
    </location>
</feature>
<evidence type="ECO:0000256" key="2">
    <source>
        <dbReference type="ARBA" id="ARBA00012992"/>
    </source>
</evidence>
<dbReference type="InterPro" id="IPR024083">
    <property type="entry name" value="Fumarase/histidase_N"/>
</dbReference>
<dbReference type="Pfam" id="PF10415">
    <property type="entry name" value="FumaraseC_C"/>
    <property type="match status" value="1"/>
</dbReference>
<dbReference type="PROSITE" id="PS00163">
    <property type="entry name" value="FUMARATE_LYASES"/>
    <property type="match status" value="1"/>
</dbReference>
<dbReference type="FunFam" id="1.10.40.30:FF:000002">
    <property type="entry name" value="Fumarate hydratase class II"/>
    <property type="match status" value="1"/>
</dbReference>
<evidence type="ECO:0000256" key="1">
    <source>
        <dbReference type="ARBA" id="ARBA00005596"/>
    </source>
</evidence>
<dbReference type="SUPFAM" id="SSF48557">
    <property type="entry name" value="L-aspartase-like"/>
    <property type="match status" value="1"/>
</dbReference>
<dbReference type="GO" id="GO:0006531">
    <property type="term" value="P:aspartate metabolic process"/>
    <property type="evidence" value="ECO:0007669"/>
    <property type="project" value="InterPro"/>
</dbReference>
<dbReference type="FunFam" id="1.10.275.10:FF:000001">
    <property type="entry name" value="Fumarate hydratase, mitochondrial"/>
    <property type="match status" value="1"/>
</dbReference>
<dbReference type="CDD" id="cd01357">
    <property type="entry name" value="Aspartase"/>
    <property type="match status" value="1"/>
</dbReference>
<gene>
    <name evidence="9" type="ORF">SAMN02745702_00374</name>
</gene>
<dbReference type="InterPro" id="IPR051546">
    <property type="entry name" value="Aspartate_Ammonia-Lyase"/>
</dbReference>
<dbReference type="GO" id="GO:0005829">
    <property type="term" value="C:cytosol"/>
    <property type="evidence" value="ECO:0007669"/>
    <property type="project" value="TreeGrafter"/>
</dbReference>
<evidence type="ECO:0000256" key="4">
    <source>
        <dbReference type="ARBA" id="ARBA00023239"/>
    </source>
</evidence>
<dbReference type="GO" id="GO:0008797">
    <property type="term" value="F:aspartate ammonia-lyase activity"/>
    <property type="evidence" value="ECO:0007669"/>
    <property type="project" value="UniProtKB-UniRule"/>
</dbReference>
<evidence type="ECO:0000256" key="3">
    <source>
        <dbReference type="ARBA" id="ARBA00016146"/>
    </source>
</evidence>
<evidence type="ECO:0000256" key="6">
    <source>
        <dbReference type="RuleBase" id="RU362017"/>
    </source>
</evidence>
<dbReference type="NCBIfam" id="TIGR00839">
    <property type="entry name" value="aspA"/>
    <property type="match status" value="1"/>
</dbReference>
<accession>A0A1T4VI65</accession>
<dbReference type="FunFam" id="1.20.200.10:FF:000001">
    <property type="entry name" value="Fumarate hydratase, mitochondrial"/>
    <property type="match status" value="1"/>
</dbReference>
<feature type="domain" description="Fumarase C C-terminal" evidence="8">
    <location>
        <begin position="409"/>
        <end position="461"/>
    </location>
</feature>
<evidence type="ECO:0000259" key="7">
    <source>
        <dbReference type="Pfam" id="PF00206"/>
    </source>
</evidence>
<dbReference type="EMBL" id="FUYA01000001">
    <property type="protein sequence ID" value="SKA64627.1"/>
    <property type="molecule type" value="Genomic_DNA"/>
</dbReference>
<dbReference type="Gene3D" id="1.20.200.10">
    <property type="entry name" value="Fumarase/aspartase (Central domain)"/>
    <property type="match status" value="1"/>
</dbReference>
<dbReference type="Gene3D" id="1.10.40.30">
    <property type="entry name" value="Fumarase/aspartase (C-terminal domain)"/>
    <property type="match status" value="1"/>
</dbReference>
<dbReference type="Proteomes" id="UP000189733">
    <property type="component" value="Unassembled WGS sequence"/>
</dbReference>
<dbReference type="EC" id="4.3.1.1" evidence="2 5"/>
<dbReference type="PANTHER" id="PTHR42696:SF2">
    <property type="entry name" value="ASPARTATE AMMONIA-LYASE"/>
    <property type="match status" value="1"/>
</dbReference>
<keyword evidence="10" id="KW-1185">Reference proteome</keyword>
<reference evidence="9 10" key="1">
    <citation type="submission" date="2017-02" db="EMBL/GenBank/DDBJ databases">
        <authorList>
            <person name="Peterson S.W."/>
        </authorList>
    </citation>
    <scope>NUCLEOTIDE SEQUENCE [LARGE SCALE GENOMIC DNA]</scope>
    <source>
        <strain evidence="9 10">DSM 18034</strain>
    </source>
</reference>
<dbReference type="PRINTS" id="PR00149">
    <property type="entry name" value="FUMRATELYASE"/>
</dbReference>
<organism evidence="9 10">
    <name type="scientific">Desulfobaculum bizertense DSM 18034</name>
    <dbReference type="NCBI Taxonomy" id="1121442"/>
    <lineage>
        <taxon>Bacteria</taxon>
        <taxon>Pseudomonadati</taxon>
        <taxon>Thermodesulfobacteriota</taxon>
        <taxon>Desulfovibrionia</taxon>
        <taxon>Desulfovibrionales</taxon>
        <taxon>Desulfovibrionaceae</taxon>
        <taxon>Desulfobaculum</taxon>
    </lineage>
</organism>
<dbReference type="OrthoDB" id="9802809at2"/>